<keyword evidence="2" id="KW-1185">Reference proteome</keyword>
<evidence type="ECO:0000313" key="2">
    <source>
        <dbReference type="Proteomes" id="UP001143543"/>
    </source>
</evidence>
<proteinExistence type="predicted"/>
<dbReference type="RefSeq" id="WP_408733607.1">
    <property type="nucleotide sequence ID" value="NZ_BRVO01000001.1"/>
</dbReference>
<protein>
    <recommendedName>
        <fullName evidence="3">RHS repeat-associated core domain-containing protein</fullName>
    </recommendedName>
</protein>
<dbReference type="EMBL" id="BRVO01000001">
    <property type="protein sequence ID" value="GLB48421.1"/>
    <property type="molecule type" value="Genomic_DNA"/>
</dbReference>
<dbReference type="NCBIfam" id="TIGR03696">
    <property type="entry name" value="Rhs_assc_core"/>
    <property type="match status" value="1"/>
</dbReference>
<evidence type="ECO:0008006" key="3">
    <source>
        <dbReference type="Google" id="ProtNLM"/>
    </source>
</evidence>
<sequence length="101" mass="11563">MQSGTKGGDFKYQGQERNEDLGLNWDSFKWRNYDYAIGRFMSIDPLAEQMRRFSPYTYAFNNPIYFIDPDGMAPESTIVTKNEDGTYTVTGGDAYDNDNGI</sequence>
<accession>A0ABQ5MG79</accession>
<comment type="caution">
    <text evidence="1">The sequence shown here is derived from an EMBL/GenBank/DDBJ whole genome shotgun (WGS) entry which is preliminary data.</text>
</comment>
<dbReference type="Proteomes" id="UP001143543">
    <property type="component" value="Unassembled WGS sequence"/>
</dbReference>
<dbReference type="InterPro" id="IPR022385">
    <property type="entry name" value="Rhs_assc_core"/>
</dbReference>
<dbReference type="Gene3D" id="2.180.10.10">
    <property type="entry name" value="RHS repeat-associated core"/>
    <property type="match status" value="1"/>
</dbReference>
<evidence type="ECO:0000313" key="1">
    <source>
        <dbReference type="EMBL" id="GLB48421.1"/>
    </source>
</evidence>
<gene>
    <name evidence="1" type="ORF">Y10_07890</name>
</gene>
<name>A0ABQ5MG79_9FLAO</name>
<organism evidence="1 2">
    <name type="scientific">Neptunitalea lumnitzerae</name>
    <dbReference type="NCBI Taxonomy" id="2965509"/>
    <lineage>
        <taxon>Bacteria</taxon>
        <taxon>Pseudomonadati</taxon>
        <taxon>Bacteroidota</taxon>
        <taxon>Flavobacteriia</taxon>
        <taxon>Flavobacteriales</taxon>
        <taxon>Flavobacteriaceae</taxon>
        <taxon>Neptunitalea</taxon>
    </lineage>
</organism>
<reference evidence="1" key="1">
    <citation type="submission" date="2022-07" db="EMBL/GenBank/DDBJ databases">
        <title>Taxonomy of Novel Oxalotrophic and Methylotrophic Bacteria.</title>
        <authorList>
            <person name="Sahin N."/>
            <person name="Tani A."/>
        </authorList>
    </citation>
    <scope>NUCLEOTIDE SEQUENCE</scope>
    <source>
        <strain evidence="1">Y10</strain>
    </source>
</reference>